<evidence type="ECO:0000256" key="3">
    <source>
        <dbReference type="ARBA" id="ARBA00022833"/>
    </source>
</evidence>
<evidence type="ECO:0000259" key="6">
    <source>
        <dbReference type="PROSITE" id="PS50089"/>
    </source>
</evidence>
<feature type="compositionally biased region" description="Acidic residues" evidence="5">
    <location>
        <begin position="608"/>
        <end position="623"/>
    </location>
</feature>
<keyword evidence="3" id="KW-0862">Zinc</keyword>
<dbReference type="STRING" id="289078.A0A2X0MH99"/>
<feature type="compositionally biased region" description="Acidic residues" evidence="5">
    <location>
        <begin position="266"/>
        <end position="279"/>
    </location>
</feature>
<dbReference type="InterPro" id="IPR017907">
    <property type="entry name" value="Znf_RING_CS"/>
</dbReference>
<dbReference type="AlphaFoldDB" id="A0A2X0MH99"/>
<feature type="compositionally biased region" description="Basic and acidic residues" evidence="5">
    <location>
        <begin position="65"/>
        <end position="78"/>
    </location>
</feature>
<feature type="domain" description="RING-type" evidence="6">
    <location>
        <begin position="230"/>
        <end position="254"/>
    </location>
</feature>
<feature type="compositionally biased region" description="Low complexity" evidence="5">
    <location>
        <begin position="788"/>
        <end position="800"/>
    </location>
</feature>
<dbReference type="PANTHER" id="PTHR25462:SF291">
    <property type="entry name" value="E3 UBIQUITIN-PROTEIN LIGASE TRIM45"/>
    <property type="match status" value="1"/>
</dbReference>
<feature type="compositionally biased region" description="Polar residues" evidence="5">
    <location>
        <begin position="112"/>
        <end position="150"/>
    </location>
</feature>
<feature type="compositionally biased region" description="Acidic residues" evidence="5">
    <location>
        <begin position="742"/>
        <end position="760"/>
    </location>
</feature>
<evidence type="ECO:0000256" key="4">
    <source>
        <dbReference type="PROSITE-ProRule" id="PRU00175"/>
    </source>
</evidence>
<dbReference type="Gene3D" id="3.30.40.10">
    <property type="entry name" value="Zinc/RING finger domain, C3HC4 (zinc finger)"/>
    <property type="match status" value="1"/>
</dbReference>
<name>A0A2X0MH99_9BASI</name>
<feature type="compositionally biased region" description="Polar residues" evidence="5">
    <location>
        <begin position="21"/>
        <end position="30"/>
    </location>
</feature>
<keyword evidence="8" id="KW-1185">Reference proteome</keyword>
<feature type="region of interest" description="Disordered" evidence="5">
    <location>
        <begin position="387"/>
        <end position="418"/>
    </location>
</feature>
<feature type="compositionally biased region" description="Basic residues" evidence="5">
    <location>
        <begin position="711"/>
        <end position="721"/>
    </location>
</feature>
<dbReference type="InterPro" id="IPR027370">
    <property type="entry name" value="Znf-RING_euk"/>
</dbReference>
<feature type="region of interest" description="Disordered" evidence="5">
    <location>
        <begin position="266"/>
        <end position="302"/>
    </location>
</feature>
<accession>A0A2X0MH99</accession>
<feature type="compositionally biased region" description="Low complexity" evidence="5">
    <location>
        <begin position="39"/>
        <end position="58"/>
    </location>
</feature>
<dbReference type="CDD" id="cd16449">
    <property type="entry name" value="RING-HC"/>
    <property type="match status" value="1"/>
</dbReference>
<keyword evidence="2 4" id="KW-0863">Zinc-finger</keyword>
<feature type="region of interest" description="Disordered" evidence="5">
    <location>
        <begin position="574"/>
        <end position="829"/>
    </location>
</feature>
<feature type="compositionally biased region" description="Basic and acidic residues" evidence="5">
    <location>
        <begin position="722"/>
        <end position="741"/>
    </location>
</feature>
<dbReference type="GO" id="GO:0008270">
    <property type="term" value="F:zinc ion binding"/>
    <property type="evidence" value="ECO:0007669"/>
    <property type="project" value="UniProtKB-KW"/>
</dbReference>
<evidence type="ECO:0000313" key="7">
    <source>
        <dbReference type="EMBL" id="SCZ88326.1"/>
    </source>
</evidence>
<dbReference type="SUPFAM" id="SSF57850">
    <property type="entry name" value="RING/U-box"/>
    <property type="match status" value="1"/>
</dbReference>
<gene>
    <name evidence="7" type="ORF">BZ3500_MVSOF-1268-A1-R1_CHR2-1G04336</name>
</gene>
<dbReference type="SMART" id="SM00184">
    <property type="entry name" value="RING"/>
    <property type="match status" value="1"/>
</dbReference>
<feature type="compositionally biased region" description="Polar residues" evidence="5">
    <location>
        <begin position="172"/>
        <end position="182"/>
    </location>
</feature>
<keyword evidence="1" id="KW-0479">Metal-binding</keyword>
<feature type="compositionally biased region" description="Basic residues" evidence="5">
    <location>
        <begin position="807"/>
        <end position="820"/>
    </location>
</feature>
<protein>
    <submittedName>
        <fullName evidence="7">BZ3500_MvSof-1268-A1-R1_Chr2-1g04336 protein</fullName>
    </submittedName>
</protein>
<sequence length="829" mass="91137">MPRVKRSASASALVNDDDASKSFSSNSTSHRGAASSPYARPTASPQRRASRRTTSPSKRSTRKNPAQDDDHHTTETSPRRSTRRRTMLVEHSQDDGDRSSSLEVLEPAAIAATTTRGKPTLSASPSTTLEQDDLATNSVTHNDDSITTDITEPEPEPAKSEVIAADLKGKNKASSQTSTTSDRGQDDMISKAEVRLREKMKANNTFIDQQAELLRQLTQFTDSLRATAQCGICLQTMKAPHALECGHVFCRQCLINCFFSANNGDDDDDEEEADQDNEENLSRSGSNSHTDSDSSDSGLEGNDASIQSFWEADQPPTPPEGMETIRLTVGNRSFQMNRPEPGYRPAPATAEDSAGRFVELGSDDDDDEQGFGVIGAARERIPSVERIERAVSLRHRSPRENDSTSPPTSPGRAPTAGARTEDRIIIADEEVHHAGPVPPMAHPRPHPSNVICPSCRTKVDTAPKRIFALTDLAHRIRQAEQEGLIGDLDESAPPKSDANKADEMEVTIDEHDKTWGGLFMELDVGGNTNGRTRVARDRDDGVRRCPECSWEIIEATGECAHCQRVYELSSDEDFQGRHYDGGAESDDEGSEISVRSMPRHGVRRPREEEEEEEQPNSEDEAFIDDAPIRKRRRTDGEGSSRRKRKKSEVASSDEESRLGSTSDAALSLSSGSDGDSDSDSESAVSTSSSRYSDSTQKSSEASFPDEGRDATKRRRKARREARRAEGEKERRRGRGKGKELSEVEDEDEDEDESVIIEEEGHESPRKAAAKAAIRRAEKKGSGEEVTETSAKASTSTSTSTNVDKASKEKRARKGWRKLPKITHWDDEDE</sequence>
<evidence type="ECO:0000313" key="8">
    <source>
        <dbReference type="Proteomes" id="UP000249723"/>
    </source>
</evidence>
<feature type="region of interest" description="Disordered" evidence="5">
    <location>
        <begin position="1"/>
        <end position="189"/>
    </location>
</feature>
<dbReference type="PROSITE" id="PS50089">
    <property type="entry name" value="ZF_RING_2"/>
    <property type="match status" value="1"/>
</dbReference>
<feature type="compositionally biased region" description="Low complexity" evidence="5">
    <location>
        <begin position="681"/>
        <end position="699"/>
    </location>
</feature>
<evidence type="ECO:0000256" key="1">
    <source>
        <dbReference type="ARBA" id="ARBA00022723"/>
    </source>
</evidence>
<dbReference type="PANTHER" id="PTHR25462">
    <property type="entry name" value="BONUS, ISOFORM C-RELATED"/>
    <property type="match status" value="1"/>
</dbReference>
<dbReference type="OrthoDB" id="2528866at2759"/>
<reference evidence="8" key="1">
    <citation type="submission" date="2016-10" db="EMBL/GenBank/DDBJ databases">
        <authorList>
            <person name="Jeantristanb JTB J.-T."/>
            <person name="Ricardo R."/>
        </authorList>
    </citation>
    <scope>NUCLEOTIDE SEQUENCE [LARGE SCALE GENOMIC DNA]</scope>
</reference>
<dbReference type="Pfam" id="PF13445">
    <property type="entry name" value="zf-RING_UBOX"/>
    <property type="match status" value="1"/>
</dbReference>
<evidence type="ECO:0000256" key="5">
    <source>
        <dbReference type="SAM" id="MobiDB-lite"/>
    </source>
</evidence>
<evidence type="ECO:0000256" key="2">
    <source>
        <dbReference type="ARBA" id="ARBA00022771"/>
    </source>
</evidence>
<feature type="compositionally biased region" description="Basic and acidic residues" evidence="5">
    <location>
        <begin position="87"/>
        <end position="100"/>
    </location>
</feature>
<dbReference type="InterPro" id="IPR013083">
    <property type="entry name" value="Znf_RING/FYVE/PHD"/>
</dbReference>
<dbReference type="InterPro" id="IPR047153">
    <property type="entry name" value="TRIM45/56/19-like"/>
</dbReference>
<organism evidence="7 8">
    <name type="scientific">Microbotryum saponariae</name>
    <dbReference type="NCBI Taxonomy" id="289078"/>
    <lineage>
        <taxon>Eukaryota</taxon>
        <taxon>Fungi</taxon>
        <taxon>Dikarya</taxon>
        <taxon>Basidiomycota</taxon>
        <taxon>Pucciniomycotina</taxon>
        <taxon>Microbotryomycetes</taxon>
        <taxon>Microbotryales</taxon>
        <taxon>Microbotryaceae</taxon>
        <taxon>Microbotryum</taxon>
    </lineage>
</organism>
<dbReference type="GO" id="GO:0061630">
    <property type="term" value="F:ubiquitin protein ligase activity"/>
    <property type="evidence" value="ECO:0007669"/>
    <property type="project" value="TreeGrafter"/>
</dbReference>
<dbReference type="EMBL" id="FMWP01000012">
    <property type="protein sequence ID" value="SCZ88326.1"/>
    <property type="molecule type" value="Genomic_DNA"/>
</dbReference>
<feature type="compositionally biased region" description="Low complexity" evidence="5">
    <location>
        <begin position="658"/>
        <end position="673"/>
    </location>
</feature>
<proteinExistence type="predicted"/>
<dbReference type="Proteomes" id="UP000249723">
    <property type="component" value="Unassembled WGS sequence"/>
</dbReference>
<dbReference type="PROSITE" id="PS00518">
    <property type="entry name" value="ZF_RING_1"/>
    <property type="match status" value="1"/>
</dbReference>
<dbReference type="InterPro" id="IPR001841">
    <property type="entry name" value="Znf_RING"/>
</dbReference>